<dbReference type="EMBL" id="JAIXNE010000002">
    <property type="protein sequence ID" value="MCA6075085.1"/>
    <property type="molecule type" value="Genomic_DNA"/>
</dbReference>
<keyword evidence="4" id="KW-1185">Reference proteome</keyword>
<name>A0A9X1KYQ3_9BACT</name>
<evidence type="ECO:0000313" key="4">
    <source>
        <dbReference type="Proteomes" id="UP001139409"/>
    </source>
</evidence>
<evidence type="ECO:0008006" key="5">
    <source>
        <dbReference type="Google" id="ProtNLM"/>
    </source>
</evidence>
<reference evidence="3" key="1">
    <citation type="submission" date="2021-09" db="EMBL/GenBank/DDBJ databases">
        <title>Fulvivirga sp. isolated from coastal sediment.</title>
        <authorList>
            <person name="Yu H."/>
        </authorList>
    </citation>
    <scope>NUCLEOTIDE SEQUENCE</scope>
    <source>
        <strain evidence="3">1062</strain>
    </source>
</reference>
<dbReference type="EMBL" id="JAIXNE010000003">
    <property type="protein sequence ID" value="MCA6076262.1"/>
    <property type="molecule type" value="Genomic_DNA"/>
</dbReference>
<comment type="caution">
    <text evidence="3">The sequence shown here is derived from an EMBL/GenBank/DDBJ whole genome shotgun (WGS) entry which is preliminary data.</text>
</comment>
<dbReference type="AlphaFoldDB" id="A0A9X1KYQ3"/>
<protein>
    <recommendedName>
        <fullName evidence="5">Peptidase MA-like domain-containing protein</fullName>
    </recommendedName>
</protein>
<sequence length="255" mass="29355">MRSLIISLILSLSFSQEILCQDPLSEELRRSPFEWNKDSIEGFTIYFIAASWTEENLGTIRQRLPEMKTAILEFMKSPEYDHKVHVYIVNSRAQMKDLLGYETNGTAFHKLNAFTAIGSGGIRSIYSSHELFHVMAMNEWGVPDRWINEGMAVYSDGGWFGYELHALAHYLKDSGRFLTLKKLTGQFGKTDDLLSYPLAGSFMKFLDETYGRPVVQDIWQGNRKSLTDRTGKSLKELETEWIETINQTDYSNITY</sequence>
<evidence type="ECO:0000313" key="3">
    <source>
        <dbReference type="EMBL" id="MCA6077390.1"/>
    </source>
</evidence>
<accession>A0A9X1KYQ3</accession>
<evidence type="ECO:0000313" key="1">
    <source>
        <dbReference type="EMBL" id="MCA6075085.1"/>
    </source>
</evidence>
<proteinExistence type="predicted"/>
<gene>
    <name evidence="1" type="ORF">LDX50_09400</name>
    <name evidence="2" type="ORF">LDX50_15370</name>
    <name evidence="3" type="ORF">LDX50_21090</name>
</gene>
<evidence type="ECO:0000313" key="2">
    <source>
        <dbReference type="EMBL" id="MCA6076262.1"/>
    </source>
</evidence>
<dbReference type="Proteomes" id="UP001139409">
    <property type="component" value="Unassembled WGS sequence"/>
</dbReference>
<organism evidence="3 4">
    <name type="scientific">Fulvivirga sedimenti</name>
    <dbReference type="NCBI Taxonomy" id="2879465"/>
    <lineage>
        <taxon>Bacteria</taxon>
        <taxon>Pseudomonadati</taxon>
        <taxon>Bacteroidota</taxon>
        <taxon>Cytophagia</taxon>
        <taxon>Cytophagales</taxon>
        <taxon>Fulvivirgaceae</taxon>
        <taxon>Fulvivirga</taxon>
    </lineage>
</organism>
<dbReference type="RefSeq" id="WP_225698191.1">
    <property type="nucleotide sequence ID" value="NZ_JAIXNE010000002.1"/>
</dbReference>
<dbReference type="EMBL" id="JAIXNE010000004">
    <property type="protein sequence ID" value="MCA6077390.1"/>
    <property type="molecule type" value="Genomic_DNA"/>
</dbReference>